<name>A0ABQ2NB80_9ACTN</name>
<evidence type="ECO:0000256" key="1">
    <source>
        <dbReference type="SAM" id="MobiDB-lite"/>
    </source>
</evidence>
<evidence type="ECO:0008006" key="4">
    <source>
        <dbReference type="Google" id="ProtNLM"/>
    </source>
</evidence>
<organism evidence="2 3">
    <name type="scientific">Nocardioides phosphati</name>
    <dbReference type="NCBI Taxonomy" id="1867775"/>
    <lineage>
        <taxon>Bacteria</taxon>
        <taxon>Bacillati</taxon>
        <taxon>Actinomycetota</taxon>
        <taxon>Actinomycetes</taxon>
        <taxon>Propionibacteriales</taxon>
        <taxon>Nocardioidaceae</taxon>
        <taxon>Nocardioides</taxon>
    </lineage>
</organism>
<comment type="caution">
    <text evidence="2">The sequence shown here is derived from an EMBL/GenBank/DDBJ whole genome shotgun (WGS) entry which is preliminary data.</text>
</comment>
<feature type="region of interest" description="Disordered" evidence="1">
    <location>
        <begin position="87"/>
        <end position="119"/>
    </location>
</feature>
<dbReference type="EMBL" id="BMNI01000003">
    <property type="protein sequence ID" value="GGO88358.1"/>
    <property type="molecule type" value="Genomic_DNA"/>
</dbReference>
<evidence type="ECO:0000313" key="3">
    <source>
        <dbReference type="Proteomes" id="UP000655410"/>
    </source>
</evidence>
<feature type="compositionally biased region" description="Acidic residues" evidence="1">
    <location>
        <begin position="110"/>
        <end position="119"/>
    </location>
</feature>
<dbReference type="RefSeq" id="WP_188783411.1">
    <property type="nucleotide sequence ID" value="NZ_BMNI01000003.1"/>
</dbReference>
<proteinExistence type="predicted"/>
<reference evidence="3" key="1">
    <citation type="journal article" date="2019" name="Int. J. Syst. Evol. Microbiol.">
        <title>The Global Catalogue of Microorganisms (GCM) 10K type strain sequencing project: providing services to taxonomists for standard genome sequencing and annotation.</title>
        <authorList>
            <consortium name="The Broad Institute Genomics Platform"/>
            <consortium name="The Broad Institute Genome Sequencing Center for Infectious Disease"/>
            <person name="Wu L."/>
            <person name="Ma J."/>
        </authorList>
    </citation>
    <scope>NUCLEOTIDE SEQUENCE [LARGE SCALE GENOMIC DNA]</scope>
    <source>
        <strain evidence="3">CGMCC 4.7371</strain>
    </source>
</reference>
<accession>A0ABQ2NB80</accession>
<keyword evidence="3" id="KW-1185">Reference proteome</keyword>
<dbReference type="Proteomes" id="UP000655410">
    <property type="component" value="Unassembled WGS sequence"/>
</dbReference>
<evidence type="ECO:0000313" key="2">
    <source>
        <dbReference type="EMBL" id="GGO88358.1"/>
    </source>
</evidence>
<gene>
    <name evidence="2" type="ORF">GCM10011584_15140</name>
</gene>
<feature type="compositionally biased region" description="Basic residues" evidence="1">
    <location>
        <begin position="40"/>
        <end position="54"/>
    </location>
</feature>
<sequence>MAKTKGKELVDLIDELAPQIEKTLHQLATKGPKLMDKGRKMAKSKGAKVPKKHVGQAPASALTKKLVVLGGLGALLVMAVRRALGGGSEWQVDPSPMPGAAPTEPVDPGAAEEVETDLG</sequence>
<protein>
    <recommendedName>
        <fullName evidence="4">DUF3618 domain-containing protein</fullName>
    </recommendedName>
</protein>
<feature type="region of interest" description="Disordered" evidence="1">
    <location>
        <begin position="31"/>
        <end position="56"/>
    </location>
</feature>